<keyword evidence="1" id="KW-1133">Transmembrane helix</keyword>
<dbReference type="EMBL" id="WJEC01007707">
    <property type="protein sequence ID" value="KAF7468929.1"/>
    <property type="molecule type" value="Genomic_DNA"/>
</dbReference>
<proteinExistence type="predicted"/>
<dbReference type="Proteomes" id="UP000662637">
    <property type="component" value="Unassembled WGS sequence"/>
</dbReference>
<evidence type="ECO:0000256" key="1">
    <source>
        <dbReference type="SAM" id="Phobius"/>
    </source>
</evidence>
<reference evidence="2" key="2">
    <citation type="submission" date="2020-08" db="EMBL/GenBank/DDBJ databases">
        <authorList>
            <person name="Shumante A."/>
            <person name="Zimin A.V."/>
            <person name="Puiu D."/>
            <person name="Salzberg S.L."/>
        </authorList>
    </citation>
    <scope>NUCLEOTIDE SEQUENCE</scope>
    <source>
        <strain evidence="2">WC2-LM</strain>
        <tissue evidence="2">Liver</tissue>
    </source>
</reference>
<evidence type="ECO:0000313" key="3">
    <source>
        <dbReference type="EMBL" id="VTJ55300.1"/>
    </source>
</evidence>
<keyword evidence="4" id="KW-1185">Reference proteome</keyword>
<protein>
    <submittedName>
        <fullName evidence="3">Uncharacterized protein</fullName>
    </submittedName>
</protein>
<dbReference type="Proteomes" id="UP000335636">
    <property type="component" value="Unassembled WGS sequence"/>
</dbReference>
<evidence type="ECO:0000313" key="4">
    <source>
        <dbReference type="Proteomes" id="UP000335636"/>
    </source>
</evidence>
<dbReference type="AlphaFoldDB" id="A0A5E4AE49"/>
<accession>A0A5E4AE49</accession>
<keyword evidence="1" id="KW-0812">Transmembrane</keyword>
<evidence type="ECO:0000313" key="2">
    <source>
        <dbReference type="EMBL" id="KAF7468929.1"/>
    </source>
</evidence>
<organism evidence="3 4">
    <name type="scientific">Marmota monax</name>
    <name type="common">Woodchuck</name>
    <dbReference type="NCBI Taxonomy" id="9995"/>
    <lineage>
        <taxon>Eukaryota</taxon>
        <taxon>Metazoa</taxon>
        <taxon>Chordata</taxon>
        <taxon>Craniata</taxon>
        <taxon>Vertebrata</taxon>
        <taxon>Euteleostomi</taxon>
        <taxon>Mammalia</taxon>
        <taxon>Eutheria</taxon>
        <taxon>Euarchontoglires</taxon>
        <taxon>Glires</taxon>
        <taxon>Rodentia</taxon>
        <taxon>Sciuromorpha</taxon>
        <taxon>Sciuridae</taxon>
        <taxon>Xerinae</taxon>
        <taxon>Marmotini</taxon>
        <taxon>Marmota</taxon>
    </lineage>
</organism>
<reference evidence="3 4" key="1">
    <citation type="submission" date="2019-04" db="EMBL/GenBank/DDBJ databases">
        <authorList>
            <person name="Alioto T."/>
            <person name="Alioto T."/>
        </authorList>
    </citation>
    <scope>NUCLEOTIDE SEQUENCE [LARGE SCALE GENOMIC DNA]</scope>
</reference>
<feature type="transmembrane region" description="Helical" evidence="1">
    <location>
        <begin position="101"/>
        <end position="125"/>
    </location>
</feature>
<dbReference type="EMBL" id="CABDUW010000049">
    <property type="protein sequence ID" value="VTJ55300.1"/>
    <property type="molecule type" value="Genomic_DNA"/>
</dbReference>
<gene>
    <name evidence="2" type="ORF">GHT09_020204</name>
    <name evidence="3" type="ORF">MONAX_5E042858</name>
</gene>
<keyword evidence="1" id="KW-0472">Membrane</keyword>
<name>A0A5E4AE49_MARMO</name>
<sequence>MLLPTPTSMPQLSPTPGMSFAYDIPCLLPSEEGGPLHLSPPTPCHWVWRPWNTLVHLILNQKNCSFTFILRSQERSPVGWCPGNDHHPGVAWSPGDLRSPLGGLAAAAASLYLPLVILSFIGVHFPQERPW</sequence>